<comment type="caution">
    <text evidence="3">The sequence shown here is derived from an EMBL/GenBank/DDBJ whole genome shotgun (WGS) entry which is preliminary data.</text>
</comment>
<sequence>MPAAATSSTQHVPAWKRLGLKLKYAKDTAGEPAIHSPSETKDRAHPSPRLGKRTGEDDPKGPTTLKPAKRHKSFPEKAGSRETPAKTTPDSEPTANSSTTHPPNGDDADHVFSVASRHTRLDTAKESTGSQRKSVTFTPDTKTEDTFSAQRLFEEWSAAEAEQTSAIQTSLLLQPSEETEIKPSKKRAKPQKRTAEDPDQVGPESDPSARSPVDEQPEYIRYLQQYYSDKTDWKFNKKKQKDLLKNLFNTSRVPANHGIALLAYLKGLGGAAAQQRVLEDAEGVLKSLLDKQGRSDEIEGMESRGARRAAYEAALQREIDTLDRAGGGRSEYSDQQLQEIRRDVERGKRADAILVELLGNELAYTPAQSHEVLAEPTPQSAGPDFTTDADTTTENTQKSSSKRRKRKARTEVSSDESSSDSSSESQGEAHRGTPLPRAAIPTTTHNRSVIDPASANAYDFGNLPTKPSGKKKIFDDDFLDEIFPKNTYYETAPKRWKGDVVEARISADTDATSVDTSGNEEE</sequence>
<feature type="compositionally biased region" description="Polar residues" evidence="1">
    <location>
        <begin position="85"/>
        <end position="102"/>
    </location>
</feature>
<feature type="compositionally biased region" description="Polar residues" evidence="1">
    <location>
        <begin position="126"/>
        <end position="140"/>
    </location>
</feature>
<feature type="compositionally biased region" description="Low complexity" evidence="1">
    <location>
        <begin position="384"/>
        <end position="399"/>
    </location>
</feature>
<feature type="region of interest" description="Disordered" evidence="1">
    <location>
        <begin position="28"/>
        <end position="217"/>
    </location>
</feature>
<dbReference type="Proteomes" id="UP000309340">
    <property type="component" value="Unassembled WGS sequence"/>
</dbReference>
<protein>
    <recommendedName>
        <fullName evidence="2">WKF domain-containing protein</fullName>
    </recommendedName>
</protein>
<feature type="region of interest" description="Disordered" evidence="1">
    <location>
        <begin position="372"/>
        <end position="472"/>
    </location>
</feature>
<evidence type="ECO:0000256" key="1">
    <source>
        <dbReference type="SAM" id="MobiDB-lite"/>
    </source>
</evidence>
<dbReference type="STRING" id="329884.A0A4U0WQM2"/>
<organism evidence="3 4">
    <name type="scientific">Friedmanniomyces simplex</name>
    <dbReference type="NCBI Taxonomy" id="329884"/>
    <lineage>
        <taxon>Eukaryota</taxon>
        <taxon>Fungi</taxon>
        <taxon>Dikarya</taxon>
        <taxon>Ascomycota</taxon>
        <taxon>Pezizomycotina</taxon>
        <taxon>Dothideomycetes</taxon>
        <taxon>Dothideomycetidae</taxon>
        <taxon>Mycosphaerellales</taxon>
        <taxon>Teratosphaeriaceae</taxon>
        <taxon>Friedmanniomyces</taxon>
    </lineage>
</organism>
<feature type="compositionally biased region" description="Polar residues" evidence="1">
    <location>
        <begin position="162"/>
        <end position="173"/>
    </location>
</feature>
<feature type="compositionally biased region" description="Basic and acidic residues" evidence="1">
    <location>
        <begin position="73"/>
        <end position="84"/>
    </location>
</feature>
<dbReference type="PANTHER" id="PTHR22306:SF2">
    <property type="entry name" value="CHROMOSOME 7 OPEN READING FRAME 50"/>
    <property type="match status" value="1"/>
</dbReference>
<feature type="domain" description="WKF" evidence="2">
    <location>
        <begin position="221"/>
        <end position="283"/>
    </location>
</feature>
<evidence type="ECO:0000313" key="4">
    <source>
        <dbReference type="Proteomes" id="UP000309340"/>
    </source>
</evidence>
<keyword evidence="4" id="KW-1185">Reference proteome</keyword>
<accession>A0A4U0WQM2</accession>
<reference evidence="3 4" key="1">
    <citation type="submission" date="2017-03" db="EMBL/GenBank/DDBJ databases">
        <title>Genomes of endolithic fungi from Antarctica.</title>
        <authorList>
            <person name="Coleine C."/>
            <person name="Masonjones S."/>
            <person name="Stajich J.E."/>
        </authorList>
    </citation>
    <scope>NUCLEOTIDE SEQUENCE [LARGE SCALE GENOMIC DNA]</scope>
    <source>
        <strain evidence="3 4">CCFEE 5184</strain>
    </source>
</reference>
<dbReference type="Pfam" id="PF10180">
    <property type="entry name" value="WKF"/>
    <property type="match status" value="1"/>
</dbReference>
<evidence type="ECO:0000313" key="3">
    <source>
        <dbReference type="EMBL" id="TKA63955.1"/>
    </source>
</evidence>
<evidence type="ECO:0000259" key="2">
    <source>
        <dbReference type="Pfam" id="PF10180"/>
    </source>
</evidence>
<dbReference type="OrthoDB" id="10261563at2759"/>
<dbReference type="EMBL" id="NAJQ01000888">
    <property type="protein sequence ID" value="TKA63955.1"/>
    <property type="molecule type" value="Genomic_DNA"/>
</dbReference>
<dbReference type="PANTHER" id="PTHR22306">
    <property type="entry name" value="CHROMOSOME 7 OPEN READING FRAME 50"/>
    <property type="match status" value="1"/>
</dbReference>
<name>A0A4U0WQM2_9PEZI</name>
<dbReference type="InterPro" id="IPR019327">
    <property type="entry name" value="WKF"/>
</dbReference>
<dbReference type="AlphaFoldDB" id="A0A4U0WQM2"/>
<gene>
    <name evidence="3" type="ORF">B0A55_09503</name>
</gene>
<proteinExistence type="predicted"/>